<dbReference type="InterPro" id="IPR007530">
    <property type="entry name" value="Aminoglycoside_adenylylTfrase"/>
</dbReference>
<dbReference type="InterPro" id="IPR043519">
    <property type="entry name" value="NT_sf"/>
</dbReference>
<dbReference type="Gene3D" id="3.30.460.10">
    <property type="entry name" value="Beta Polymerase, domain 2"/>
    <property type="match status" value="1"/>
</dbReference>
<sequence length="291" mass="32708">MRTPEQMYHTILQFARDRADIRAVYLNGSRANPNAPQDDFMDYDVVYVTDKIAAYRGDTSWIADFGQIAVMQQPDDPAIFPDGHDPDRRYAFLMQFRDGVRIDLTLLAPSLVKSHYTADKIVQPLLDKDGILPPPAPATDRDYWVKPPTAAGYHGCCNEFWWVSTYVAKGLWRGELLYAIDQLNLGVRPMLLRMLCWWVGQRTGFKVSMGKCCKYLPANLPSAWQKLLAGTYPPLDEEAIWQALFNAAELFSQAAAAVAAAQGFSYDNCQQQGALGYLHGVQNGAFGTRRQ</sequence>
<evidence type="ECO:0000313" key="1">
    <source>
        <dbReference type="EMBL" id="SCJ62758.1"/>
    </source>
</evidence>
<name>A0A1C6HZD9_9FIRM</name>
<proteinExistence type="predicted"/>
<dbReference type="EC" id="2.7.7.-" evidence="1"/>
<gene>
    <name evidence="1" type="primary">aadK</name>
    <name evidence="1" type="ORF">SAMEA3545359_01128</name>
</gene>
<keyword evidence="1" id="KW-0808">Transferase</keyword>
<dbReference type="PIRSF" id="PIRSF000812">
    <property type="entry name" value="AAD"/>
    <property type="match status" value="1"/>
</dbReference>
<keyword evidence="1" id="KW-0548">Nucleotidyltransferase</keyword>
<dbReference type="EMBL" id="FMHG01000001">
    <property type="protein sequence ID" value="SCJ62758.1"/>
    <property type="molecule type" value="Genomic_DNA"/>
</dbReference>
<dbReference type="Pfam" id="PF04439">
    <property type="entry name" value="Adenyl_transf"/>
    <property type="match status" value="1"/>
</dbReference>
<protein>
    <submittedName>
        <fullName evidence="1">Aminoglycoside 6-adenylyltransferase</fullName>
        <ecNumber evidence="1">2.7.7.-</ecNumber>
    </submittedName>
</protein>
<dbReference type="AlphaFoldDB" id="A0A1C6HZD9"/>
<dbReference type="Gene3D" id="1.20.120.330">
    <property type="entry name" value="Nucleotidyltransferases domain 2"/>
    <property type="match status" value="1"/>
</dbReference>
<dbReference type="SUPFAM" id="SSF81631">
    <property type="entry name" value="PAP/OAS1 substrate-binding domain"/>
    <property type="match status" value="1"/>
</dbReference>
<accession>A0A1C6HZD9</accession>
<dbReference type="GO" id="GO:0016779">
    <property type="term" value="F:nucleotidyltransferase activity"/>
    <property type="evidence" value="ECO:0007669"/>
    <property type="project" value="UniProtKB-KW"/>
</dbReference>
<organism evidence="1">
    <name type="scientific">uncultured Anaerotruncus sp</name>
    <dbReference type="NCBI Taxonomy" id="905011"/>
    <lineage>
        <taxon>Bacteria</taxon>
        <taxon>Bacillati</taxon>
        <taxon>Bacillota</taxon>
        <taxon>Clostridia</taxon>
        <taxon>Eubacteriales</taxon>
        <taxon>Oscillospiraceae</taxon>
        <taxon>Anaerotruncus</taxon>
        <taxon>environmental samples</taxon>
    </lineage>
</organism>
<dbReference type="SUPFAM" id="SSF81301">
    <property type="entry name" value="Nucleotidyltransferase"/>
    <property type="match status" value="1"/>
</dbReference>
<reference evidence="1" key="1">
    <citation type="submission" date="2015-09" db="EMBL/GenBank/DDBJ databases">
        <authorList>
            <consortium name="Pathogen Informatics"/>
        </authorList>
    </citation>
    <scope>NUCLEOTIDE SEQUENCE</scope>
    <source>
        <strain evidence="1">2789STDY5834896</strain>
    </source>
</reference>